<feature type="transmembrane region" description="Helical" evidence="1">
    <location>
        <begin position="514"/>
        <end position="534"/>
    </location>
</feature>
<feature type="transmembrane region" description="Helical" evidence="1">
    <location>
        <begin position="139"/>
        <end position="159"/>
    </location>
</feature>
<accession>A0A9P5M227</accession>
<feature type="transmembrane region" description="Helical" evidence="1">
    <location>
        <begin position="340"/>
        <end position="358"/>
    </location>
</feature>
<protein>
    <submittedName>
        <fullName evidence="2">Uncharacterized protein</fullName>
    </submittedName>
</protein>
<feature type="transmembrane region" description="Helical" evidence="1">
    <location>
        <begin position="104"/>
        <end position="127"/>
    </location>
</feature>
<feature type="transmembrane region" description="Helical" evidence="1">
    <location>
        <begin position="432"/>
        <end position="451"/>
    </location>
</feature>
<evidence type="ECO:0000313" key="2">
    <source>
        <dbReference type="EMBL" id="KAF7936565.1"/>
    </source>
</evidence>
<dbReference type="PANTHER" id="PTHR37577:SF1">
    <property type="entry name" value="INTEGRAL MEMBRANE PROTEIN"/>
    <property type="match status" value="1"/>
</dbReference>
<keyword evidence="3" id="KW-1185">Reference proteome</keyword>
<keyword evidence="1" id="KW-1133">Transmembrane helix</keyword>
<feature type="transmembrane region" description="Helical" evidence="1">
    <location>
        <begin position="210"/>
        <end position="229"/>
    </location>
</feature>
<gene>
    <name evidence="2" type="ORF">EAE97_007931</name>
</gene>
<dbReference type="AlphaFoldDB" id="A0A9P5M227"/>
<evidence type="ECO:0000313" key="3">
    <source>
        <dbReference type="Proteomes" id="UP000710849"/>
    </source>
</evidence>
<dbReference type="GeneID" id="62151519"/>
<evidence type="ECO:0000256" key="1">
    <source>
        <dbReference type="SAM" id="Phobius"/>
    </source>
</evidence>
<feature type="transmembrane region" description="Helical" evidence="1">
    <location>
        <begin position="471"/>
        <end position="493"/>
    </location>
</feature>
<dbReference type="RefSeq" id="XP_038730695.1">
    <property type="nucleotide sequence ID" value="XM_038878445.1"/>
</dbReference>
<keyword evidence="1" id="KW-0472">Membrane</keyword>
<proteinExistence type="predicted"/>
<dbReference type="InterPro" id="IPR053018">
    <property type="entry name" value="Elsinochrome_Biosynth-Asso"/>
</dbReference>
<feature type="transmembrane region" description="Helical" evidence="1">
    <location>
        <begin position="306"/>
        <end position="325"/>
    </location>
</feature>
<name>A0A9P5M227_9HELO</name>
<feature type="transmembrane region" description="Helical" evidence="1">
    <location>
        <begin position="66"/>
        <end position="92"/>
    </location>
</feature>
<sequence length="545" mass="61094">MPSDGNQIDGWNCTNYPDLKANPDIGGIGTISSFVVSAYLTLICCISKARIDYLRSPDKTTPTLDIWSFALGRLILSFSDQQVIVGIAVLLAGLSQLSSGLNNYHWITVLNLAWFSGFVHILTLTAMRVENRSKNKIRNIRLCAMGILAFILLCMMYTVGLATGRATVTFPEQPGVKSELITTPPSNLPAWCLFQPGTTWKIQGSPVSKLVYNWLYVALALLILIYSYVTRALLLYFDSLGQVVFPVVKLLRLDKLADFGKRHGFPEIKSIERRLEGMGKSWVSYRILRSLYTLFLALKQSFSSTLWELGWLSFALAWGTVRIFTVRESSGLQPSNEENIWGFGQVLALLLLVLRFLNLYEALNTHPKADSLKKNSSTGAQIDLVVSSSHDSLPMTAVLLSQTDSTIPNMSQEPRKSQVQISIINEVWFNKLIITVYGMCISLGSIAIWVIPASSPINLMAGRNGNGSFYMGVFAEWILFDCAILWLATLIFIDHDIQTFWGRFLLGRMLAKRSFVWWSLIILAVLAMSSYFIFQRLEPVYPQLS</sequence>
<dbReference type="EMBL" id="RCSW01000016">
    <property type="protein sequence ID" value="KAF7936565.1"/>
    <property type="molecule type" value="Genomic_DNA"/>
</dbReference>
<feature type="transmembrane region" description="Helical" evidence="1">
    <location>
        <begin position="25"/>
        <end position="46"/>
    </location>
</feature>
<comment type="caution">
    <text evidence="2">The sequence shown here is derived from an EMBL/GenBank/DDBJ whole genome shotgun (WGS) entry which is preliminary data.</text>
</comment>
<reference evidence="2 3" key="1">
    <citation type="journal article" date="2020" name="Genome Biol. Evol.">
        <title>Comparative genomics of Sclerotiniaceae.</title>
        <authorList>
            <person name="Valero Jimenez C.A."/>
            <person name="Steentjes M."/>
            <person name="Scholten O.E."/>
            <person name="Van Kan J.A.L."/>
        </authorList>
    </citation>
    <scope>NUCLEOTIDE SEQUENCE [LARGE SCALE GENOMIC DNA]</scope>
    <source>
        <strain evidence="2 3">MUCL 94</strain>
    </source>
</reference>
<dbReference type="Proteomes" id="UP000710849">
    <property type="component" value="Unassembled WGS sequence"/>
</dbReference>
<organism evidence="2 3">
    <name type="scientific">Botrytis byssoidea</name>
    <dbReference type="NCBI Taxonomy" id="139641"/>
    <lineage>
        <taxon>Eukaryota</taxon>
        <taxon>Fungi</taxon>
        <taxon>Dikarya</taxon>
        <taxon>Ascomycota</taxon>
        <taxon>Pezizomycotina</taxon>
        <taxon>Leotiomycetes</taxon>
        <taxon>Helotiales</taxon>
        <taxon>Sclerotiniaceae</taxon>
        <taxon>Botrytis</taxon>
    </lineage>
</organism>
<keyword evidence="1" id="KW-0812">Transmembrane</keyword>
<dbReference type="PANTHER" id="PTHR37577">
    <property type="entry name" value="INTEGRAL MEMBRANE PROTEIN"/>
    <property type="match status" value="1"/>
</dbReference>